<dbReference type="Proteomes" id="UP001321473">
    <property type="component" value="Unassembled WGS sequence"/>
</dbReference>
<name>A0AAQ4F8L2_AMBAM</name>
<dbReference type="Pfam" id="PF00659">
    <property type="entry name" value="POLO_box"/>
    <property type="match status" value="1"/>
</dbReference>
<sequence>MLAAHFPHCAATGSGGTPVLDAQTAAPAPDAVPGAGAAVSSGPAQRREQRKAHLEELQRLLLRLFNARPPEHSFEHPEEVEDPASTPVFWVTKWMDYSDKYGIAYQLCDTSIGVLFNDDSRVTLINNNV</sequence>
<feature type="compositionally biased region" description="Low complexity" evidence="1">
    <location>
        <begin position="25"/>
        <end position="44"/>
    </location>
</feature>
<gene>
    <name evidence="3" type="ORF">V5799_010247</name>
</gene>
<dbReference type="InterPro" id="IPR000959">
    <property type="entry name" value="POLO_box_dom"/>
</dbReference>
<dbReference type="InterPro" id="IPR036947">
    <property type="entry name" value="POLO_box_dom_sf"/>
</dbReference>
<dbReference type="SUPFAM" id="SSF82615">
    <property type="entry name" value="Polo-box domain"/>
    <property type="match status" value="1"/>
</dbReference>
<dbReference type="Gene3D" id="3.30.1120.30">
    <property type="entry name" value="POLO box domain"/>
    <property type="match status" value="2"/>
</dbReference>
<comment type="caution">
    <text evidence="3">The sequence shown here is derived from an EMBL/GenBank/DDBJ whole genome shotgun (WGS) entry which is preliminary data.</text>
</comment>
<accession>A0AAQ4F8L2</accession>
<organism evidence="3 4">
    <name type="scientific">Amblyomma americanum</name>
    <name type="common">Lone star tick</name>
    <dbReference type="NCBI Taxonomy" id="6943"/>
    <lineage>
        <taxon>Eukaryota</taxon>
        <taxon>Metazoa</taxon>
        <taxon>Ecdysozoa</taxon>
        <taxon>Arthropoda</taxon>
        <taxon>Chelicerata</taxon>
        <taxon>Arachnida</taxon>
        <taxon>Acari</taxon>
        <taxon>Parasitiformes</taxon>
        <taxon>Ixodida</taxon>
        <taxon>Ixodoidea</taxon>
        <taxon>Ixodidae</taxon>
        <taxon>Amblyomminae</taxon>
        <taxon>Amblyomma</taxon>
    </lineage>
</organism>
<dbReference type="InterPro" id="IPR033701">
    <property type="entry name" value="POLO_box_1"/>
</dbReference>
<dbReference type="EMBL" id="JARKHS020005609">
    <property type="protein sequence ID" value="KAK8783389.1"/>
    <property type="molecule type" value="Genomic_DNA"/>
</dbReference>
<evidence type="ECO:0000313" key="4">
    <source>
        <dbReference type="Proteomes" id="UP001321473"/>
    </source>
</evidence>
<protein>
    <recommendedName>
        <fullName evidence="2">POLO box domain-containing protein</fullName>
    </recommendedName>
</protein>
<feature type="domain" description="POLO box" evidence="2">
    <location>
        <begin position="90"/>
        <end position="129"/>
    </location>
</feature>
<evidence type="ECO:0000259" key="2">
    <source>
        <dbReference type="PROSITE" id="PS50078"/>
    </source>
</evidence>
<reference evidence="3 4" key="1">
    <citation type="journal article" date="2023" name="Arcadia Sci">
        <title>De novo assembly of a long-read Amblyomma americanum tick genome.</title>
        <authorList>
            <person name="Chou S."/>
            <person name="Poskanzer K.E."/>
            <person name="Rollins M."/>
            <person name="Thuy-Boun P.S."/>
        </authorList>
    </citation>
    <scope>NUCLEOTIDE SEQUENCE [LARGE SCALE GENOMIC DNA]</scope>
    <source>
        <strain evidence="3">F_SG_1</strain>
        <tissue evidence="3">Salivary glands</tissue>
    </source>
</reference>
<evidence type="ECO:0000313" key="3">
    <source>
        <dbReference type="EMBL" id="KAK8783389.1"/>
    </source>
</evidence>
<evidence type="ECO:0000256" key="1">
    <source>
        <dbReference type="SAM" id="MobiDB-lite"/>
    </source>
</evidence>
<dbReference type="PROSITE" id="PS50078">
    <property type="entry name" value="POLO_BOX"/>
    <property type="match status" value="1"/>
</dbReference>
<dbReference type="CDD" id="cd13118">
    <property type="entry name" value="POLO_box_1"/>
    <property type="match status" value="1"/>
</dbReference>
<dbReference type="AlphaFoldDB" id="A0AAQ4F8L2"/>
<feature type="region of interest" description="Disordered" evidence="1">
    <location>
        <begin position="20"/>
        <end position="50"/>
    </location>
</feature>
<proteinExistence type="predicted"/>
<keyword evidence="4" id="KW-1185">Reference proteome</keyword>